<dbReference type="GeneID" id="136077110"/>
<proteinExistence type="predicted"/>
<gene>
    <name evidence="4 5" type="primary">LOC136077110</name>
</gene>
<name>A0ABM4BFL2_HYDVU</name>
<feature type="signal peptide" evidence="2">
    <location>
        <begin position="1"/>
        <end position="28"/>
    </location>
</feature>
<evidence type="ECO:0000256" key="1">
    <source>
        <dbReference type="SAM" id="MobiDB-lite"/>
    </source>
</evidence>
<keyword evidence="3" id="KW-1185">Reference proteome</keyword>
<evidence type="ECO:0000256" key="2">
    <source>
        <dbReference type="SAM" id="SignalP"/>
    </source>
</evidence>
<dbReference type="RefSeq" id="XP_065647764.1">
    <property type="nucleotide sequence ID" value="XM_065791692.1"/>
</dbReference>
<organism evidence="3 4">
    <name type="scientific">Hydra vulgaris</name>
    <name type="common">Hydra</name>
    <name type="synonym">Hydra attenuata</name>
    <dbReference type="NCBI Taxonomy" id="6087"/>
    <lineage>
        <taxon>Eukaryota</taxon>
        <taxon>Metazoa</taxon>
        <taxon>Cnidaria</taxon>
        <taxon>Hydrozoa</taxon>
        <taxon>Hydroidolina</taxon>
        <taxon>Anthoathecata</taxon>
        <taxon>Aplanulata</taxon>
        <taxon>Hydridae</taxon>
        <taxon>Hydra</taxon>
    </lineage>
</organism>
<feature type="region of interest" description="Disordered" evidence="1">
    <location>
        <begin position="161"/>
        <end position="193"/>
    </location>
</feature>
<sequence>MLILSAIPLHVHLLKIFLITMHTTDVGTVISKMNYIVYLYCDSEVLELKNCDIIMSEKLKNWSMDDWRSRGQTLTEDDLQIKAMHKDGINAACILQVSVGIDTKLLIQKIQKLVVNKNFTPKNGLLRLIDRVGQTKRQSIPPLNHILTAESEVEIEFNTSKKQENSYKSTKRKEKRKSLSEEPSLPSWPLWEPPKLPNSNSNLLSVSASMDQVDDSPVTQTVSPSELQSVSQIQPLLHSSSSFSLPSQKNGIDQINNFILKANVEPNTVEGIQFIVNAMYRKVCGLETEMRTIRSLLDTNHGNNENINIDYLPANSVEEFDSLEKKIIHSNDKDIICRKMKQIGGKNVSDFLKNALKTCITDKLCCSINRTGADKKRRFIGPVESLIFDAAYCLFPTATESSMTTLIAKHLKKSKDRYFATRKRNSSLTNDLNSPVRKIRKLNTDSCSDSS</sequence>
<protein>
    <submittedName>
        <fullName evidence="4 5">Uncharacterized protein LOC136077110 isoform X1</fullName>
    </submittedName>
</protein>
<feature type="compositionally biased region" description="Low complexity" evidence="1">
    <location>
        <begin position="181"/>
        <end position="190"/>
    </location>
</feature>
<evidence type="ECO:0000313" key="5">
    <source>
        <dbReference type="RefSeq" id="XP_065647765.1"/>
    </source>
</evidence>
<evidence type="ECO:0000313" key="3">
    <source>
        <dbReference type="Proteomes" id="UP001652625"/>
    </source>
</evidence>
<dbReference type="Proteomes" id="UP001652625">
    <property type="component" value="Chromosome 02"/>
</dbReference>
<reference evidence="3 4" key="1">
    <citation type="submission" date="2025-05" db="UniProtKB">
        <authorList>
            <consortium name="RefSeq"/>
        </authorList>
    </citation>
    <scope>NUCLEOTIDE SEQUENCE [LARGE SCALE GENOMIC DNA]</scope>
</reference>
<keyword evidence="2" id="KW-0732">Signal</keyword>
<accession>A0ABM4BFL2</accession>
<evidence type="ECO:0000313" key="4">
    <source>
        <dbReference type="RefSeq" id="XP_065647764.1"/>
    </source>
</evidence>
<dbReference type="RefSeq" id="XP_065647765.1">
    <property type="nucleotide sequence ID" value="XM_065791693.1"/>
</dbReference>
<feature type="chain" id="PRO_5045025830" evidence="2">
    <location>
        <begin position="29"/>
        <end position="451"/>
    </location>
</feature>